<protein>
    <submittedName>
        <fullName evidence="2">Regulatory protein, Fis family</fullName>
    </submittedName>
</protein>
<organism evidence="2 3">
    <name type="scientific">Dethiosulfatibacter aminovorans DSM 17477</name>
    <dbReference type="NCBI Taxonomy" id="1121476"/>
    <lineage>
        <taxon>Bacteria</taxon>
        <taxon>Bacillati</taxon>
        <taxon>Bacillota</taxon>
        <taxon>Tissierellia</taxon>
        <taxon>Dethiosulfatibacter</taxon>
    </lineage>
</organism>
<sequence>MKASWKLLSDMEDIIINRIMPLREAREMLERELITRAMEEAGSTYKAARLLKVSQATVARKSKKYQDDILTS</sequence>
<reference evidence="2 3" key="1">
    <citation type="submission" date="2016-11" db="EMBL/GenBank/DDBJ databases">
        <authorList>
            <person name="Jaros S."/>
            <person name="Januszkiewicz K."/>
            <person name="Wedrychowicz H."/>
        </authorList>
    </citation>
    <scope>NUCLEOTIDE SEQUENCE [LARGE SCALE GENOMIC DNA]</scope>
    <source>
        <strain evidence="2 3">DSM 17477</strain>
    </source>
</reference>
<dbReference type="Proteomes" id="UP000184052">
    <property type="component" value="Unassembled WGS sequence"/>
</dbReference>
<evidence type="ECO:0000313" key="3">
    <source>
        <dbReference type="Proteomes" id="UP000184052"/>
    </source>
</evidence>
<dbReference type="InterPro" id="IPR030828">
    <property type="entry name" value="HTH_TyrR"/>
</dbReference>
<dbReference type="GO" id="GO:0003677">
    <property type="term" value="F:DNA binding"/>
    <property type="evidence" value="ECO:0007669"/>
    <property type="project" value="UniProtKB-KW"/>
</dbReference>
<dbReference type="Pfam" id="PF18024">
    <property type="entry name" value="HTH_50"/>
    <property type="match status" value="1"/>
</dbReference>
<dbReference type="EMBL" id="FQZL01000004">
    <property type="protein sequence ID" value="SHI34517.1"/>
    <property type="molecule type" value="Genomic_DNA"/>
</dbReference>
<proteinExistence type="predicted"/>
<dbReference type="Gene3D" id="1.10.10.60">
    <property type="entry name" value="Homeodomain-like"/>
    <property type="match status" value="1"/>
</dbReference>
<dbReference type="InterPro" id="IPR009057">
    <property type="entry name" value="Homeodomain-like_sf"/>
</dbReference>
<feature type="domain" description="TyrR-like helix-turn-helix" evidence="1">
    <location>
        <begin position="21"/>
        <end position="66"/>
    </location>
</feature>
<dbReference type="SUPFAM" id="SSF46689">
    <property type="entry name" value="Homeodomain-like"/>
    <property type="match status" value="1"/>
</dbReference>
<dbReference type="STRING" id="1121476.SAMN02745751_00082"/>
<dbReference type="AlphaFoldDB" id="A0A1M6ADN3"/>
<evidence type="ECO:0000313" key="2">
    <source>
        <dbReference type="EMBL" id="SHI34517.1"/>
    </source>
</evidence>
<name>A0A1M6ADN3_9FIRM</name>
<evidence type="ECO:0000259" key="1">
    <source>
        <dbReference type="Pfam" id="PF18024"/>
    </source>
</evidence>
<accession>A0A1M6ADN3</accession>
<keyword evidence="3" id="KW-1185">Reference proteome</keyword>
<gene>
    <name evidence="2" type="ORF">SAMN02745751_00082</name>
</gene>